<keyword evidence="6" id="KW-0560">Oxidoreductase</keyword>
<dbReference type="Gene3D" id="3.30.70.2740">
    <property type="match status" value="1"/>
</dbReference>
<dbReference type="PANTHER" id="PTHR43716">
    <property type="entry name" value="D-2-HYDROXYGLUTARATE DEHYDROGENASE, MITOCHONDRIAL"/>
    <property type="match status" value="1"/>
</dbReference>
<gene>
    <name evidence="6" type="ORF">PAM7971_00084</name>
</gene>
<keyword evidence="4" id="KW-0274">FAD</keyword>
<dbReference type="InterPro" id="IPR051264">
    <property type="entry name" value="FAD-oxidored/transferase_4"/>
</dbReference>
<dbReference type="SUPFAM" id="SSF56176">
    <property type="entry name" value="FAD-binding/transporter-associated domain-like"/>
    <property type="match status" value="1"/>
</dbReference>
<dbReference type="EC" id="1.-.-.-" evidence="6"/>
<dbReference type="GO" id="GO:0071949">
    <property type="term" value="F:FAD binding"/>
    <property type="evidence" value="ECO:0007669"/>
    <property type="project" value="InterPro"/>
</dbReference>
<dbReference type="SUPFAM" id="SSF55103">
    <property type="entry name" value="FAD-linked oxidases, C-terminal domain"/>
    <property type="match status" value="1"/>
</dbReference>
<dbReference type="PROSITE" id="PS51387">
    <property type="entry name" value="FAD_PCMH"/>
    <property type="match status" value="1"/>
</dbReference>
<evidence type="ECO:0000256" key="4">
    <source>
        <dbReference type="ARBA" id="ARBA00022827"/>
    </source>
</evidence>
<protein>
    <submittedName>
        <fullName evidence="6">Putative FAD-linked oxidoreductase</fullName>
        <ecNumber evidence="6">1.-.-.-</ecNumber>
    </submittedName>
</protein>
<dbReference type="FunFam" id="1.10.45.10:FF:000001">
    <property type="entry name" value="D-lactate dehydrogenase mitochondrial"/>
    <property type="match status" value="1"/>
</dbReference>
<evidence type="ECO:0000256" key="1">
    <source>
        <dbReference type="ARBA" id="ARBA00001974"/>
    </source>
</evidence>
<evidence type="ECO:0000256" key="2">
    <source>
        <dbReference type="ARBA" id="ARBA00008000"/>
    </source>
</evidence>
<dbReference type="GO" id="GO:0022904">
    <property type="term" value="P:respiratory electron transport chain"/>
    <property type="evidence" value="ECO:0007669"/>
    <property type="project" value="TreeGrafter"/>
</dbReference>
<keyword evidence="3" id="KW-0285">Flavoprotein</keyword>
<evidence type="ECO:0000313" key="6">
    <source>
        <dbReference type="EMBL" id="SLN11736.1"/>
    </source>
</evidence>
<dbReference type="Pfam" id="PF02913">
    <property type="entry name" value="FAD-oxidase_C"/>
    <property type="match status" value="1"/>
</dbReference>
<dbReference type="InterPro" id="IPR016171">
    <property type="entry name" value="Vanillyl_alc_oxidase_C-sub2"/>
</dbReference>
<dbReference type="Gene3D" id="1.10.45.10">
    <property type="entry name" value="Vanillyl-alcohol Oxidase, Chain A, domain 4"/>
    <property type="match status" value="1"/>
</dbReference>
<dbReference type="InterPro" id="IPR006094">
    <property type="entry name" value="Oxid_FAD_bind_N"/>
</dbReference>
<keyword evidence="7" id="KW-1185">Reference proteome</keyword>
<dbReference type="Gene3D" id="3.30.465.10">
    <property type="match status" value="1"/>
</dbReference>
<dbReference type="InterPro" id="IPR036318">
    <property type="entry name" value="FAD-bd_PCMH-like_sf"/>
</dbReference>
<evidence type="ECO:0000259" key="5">
    <source>
        <dbReference type="PROSITE" id="PS51387"/>
    </source>
</evidence>
<dbReference type="PANTHER" id="PTHR43716:SF2">
    <property type="entry name" value="BLL6224 PROTEIN"/>
    <property type="match status" value="1"/>
</dbReference>
<dbReference type="AlphaFoldDB" id="A0A1Y5R8S5"/>
<proteinExistence type="inferred from homology"/>
<reference evidence="6 7" key="1">
    <citation type="submission" date="2017-03" db="EMBL/GenBank/DDBJ databases">
        <authorList>
            <person name="Afonso C.L."/>
            <person name="Miller P.J."/>
            <person name="Scott M.A."/>
            <person name="Spackman E."/>
            <person name="Goraichik I."/>
            <person name="Dimitrov K.M."/>
            <person name="Suarez D.L."/>
            <person name="Swayne D.E."/>
        </authorList>
    </citation>
    <scope>NUCLEOTIDE SEQUENCE [LARGE SCALE GENOMIC DNA]</scope>
    <source>
        <strain evidence="6 7">CECT 7971</strain>
    </source>
</reference>
<comment type="similarity">
    <text evidence="2">Belongs to the FAD-binding oxidoreductase/transferase type 4 family.</text>
</comment>
<sequence>MRKFICAKDEWRDPLNTTPNQPTHSSSDDFTKACADIVGTQHVLTDPNDLNRYGVDWTGQYSGTPIAVARPDTTEQVSDLVKLCGVHRIAMVPVSGRTGLCGGGVPISGQPSLMISLERMNRIRAFDTAARTVTVEAGVVLETLHAAALEHELIFPLMFGAKGSCMIGGNLSTNAGGSNVVRYGNTRDLCLGIEAVMPDGTIVTGLQGLRKDNTGYDIKNLLIGAEGTLGIITAAVFKVSPKPAVRATAFVSVQTLSATIDVLNRLQDRTGGAVEAFEYMPKVMVDTICQQIPNVRPPLDTPAETGLLIEVASSRADDAEMLEDGTVALQNRVLEILGELMEEEIVIDAMIAQSEQQRADLWKMRESVLEAITENGPFYLMDISLPLAHVAQFVAAMDAFCTPLGVLPLMVAHLGDGNLHYGLAAAEGHVFVDLPMDQVKAQAFDLLRTLGGSFSAEHGIGQSKLDLMTSLKDPGQLAVMRMIKCAIDPQNLMNPGKMVPTI</sequence>
<comment type="cofactor">
    <cofactor evidence="1">
        <name>FAD</name>
        <dbReference type="ChEBI" id="CHEBI:57692"/>
    </cofactor>
</comment>
<dbReference type="InterPro" id="IPR016166">
    <property type="entry name" value="FAD-bd_PCMH"/>
</dbReference>
<organism evidence="6 7">
    <name type="scientific">Pacificibacter marinus</name>
    <dbReference type="NCBI Taxonomy" id="658057"/>
    <lineage>
        <taxon>Bacteria</taxon>
        <taxon>Pseudomonadati</taxon>
        <taxon>Pseudomonadota</taxon>
        <taxon>Alphaproteobacteria</taxon>
        <taxon>Rhodobacterales</taxon>
        <taxon>Roseobacteraceae</taxon>
        <taxon>Pacificibacter</taxon>
    </lineage>
</organism>
<dbReference type="Gene3D" id="3.30.70.2190">
    <property type="match status" value="1"/>
</dbReference>
<dbReference type="InterPro" id="IPR016167">
    <property type="entry name" value="FAD-bd_PCMH_sub1"/>
</dbReference>
<dbReference type="InterPro" id="IPR016169">
    <property type="entry name" value="FAD-bd_PCMH_sub2"/>
</dbReference>
<accession>A0A1Y5R8S5</accession>
<name>A0A1Y5R8S5_9RHOB</name>
<dbReference type="STRING" id="658057.SAMN04488032_101563"/>
<feature type="domain" description="FAD-binding PCMH-type" evidence="5">
    <location>
        <begin position="61"/>
        <end position="242"/>
    </location>
</feature>
<dbReference type="EMBL" id="FWFW01000001">
    <property type="protein sequence ID" value="SLN11736.1"/>
    <property type="molecule type" value="Genomic_DNA"/>
</dbReference>
<dbReference type="InterPro" id="IPR004113">
    <property type="entry name" value="FAD-bd_oxidored_4_C"/>
</dbReference>
<evidence type="ECO:0000256" key="3">
    <source>
        <dbReference type="ARBA" id="ARBA00022630"/>
    </source>
</evidence>
<evidence type="ECO:0000313" key="7">
    <source>
        <dbReference type="Proteomes" id="UP000193307"/>
    </source>
</evidence>
<dbReference type="GO" id="GO:0016491">
    <property type="term" value="F:oxidoreductase activity"/>
    <property type="evidence" value="ECO:0007669"/>
    <property type="project" value="UniProtKB-KW"/>
</dbReference>
<dbReference type="InterPro" id="IPR016164">
    <property type="entry name" value="FAD-linked_Oxase-like_C"/>
</dbReference>
<dbReference type="Gene3D" id="3.30.43.10">
    <property type="entry name" value="Uridine Diphospho-n-acetylenolpyruvylglucosamine Reductase, domain 2"/>
    <property type="match status" value="1"/>
</dbReference>
<dbReference type="Proteomes" id="UP000193307">
    <property type="component" value="Unassembled WGS sequence"/>
</dbReference>
<dbReference type="Pfam" id="PF01565">
    <property type="entry name" value="FAD_binding_4"/>
    <property type="match status" value="1"/>
</dbReference>